<dbReference type="EMBL" id="BMKQ01000001">
    <property type="protein sequence ID" value="GGF45080.1"/>
    <property type="molecule type" value="Genomic_DNA"/>
</dbReference>
<name>A0A917F4D2_9ACTN</name>
<dbReference type="SUPFAM" id="SSF46689">
    <property type="entry name" value="Homeodomain-like"/>
    <property type="match status" value="1"/>
</dbReference>
<reference evidence="4" key="2">
    <citation type="submission" date="2020-09" db="EMBL/GenBank/DDBJ databases">
        <authorList>
            <person name="Sun Q."/>
            <person name="Zhou Y."/>
        </authorList>
    </citation>
    <scope>NUCLEOTIDE SEQUENCE</scope>
    <source>
        <strain evidence="4">CGMCC 1.16067</strain>
    </source>
</reference>
<dbReference type="InterPro" id="IPR009057">
    <property type="entry name" value="Homeodomain-like_sf"/>
</dbReference>
<dbReference type="AlphaFoldDB" id="A0A917F4D2"/>
<protein>
    <submittedName>
        <fullName evidence="4">TetR family transcriptional regulator</fullName>
    </submittedName>
</protein>
<reference evidence="4" key="1">
    <citation type="journal article" date="2014" name="Int. J. Syst. Evol. Microbiol.">
        <title>Complete genome sequence of Corynebacterium casei LMG S-19264T (=DSM 44701T), isolated from a smear-ripened cheese.</title>
        <authorList>
            <consortium name="US DOE Joint Genome Institute (JGI-PGF)"/>
            <person name="Walter F."/>
            <person name="Albersmeier A."/>
            <person name="Kalinowski J."/>
            <person name="Ruckert C."/>
        </authorList>
    </citation>
    <scope>NUCLEOTIDE SEQUENCE</scope>
    <source>
        <strain evidence="4">CGMCC 1.16067</strain>
    </source>
</reference>
<accession>A0A917F4D2</accession>
<dbReference type="GO" id="GO:0000976">
    <property type="term" value="F:transcription cis-regulatory region binding"/>
    <property type="evidence" value="ECO:0007669"/>
    <property type="project" value="TreeGrafter"/>
</dbReference>
<proteinExistence type="predicted"/>
<dbReference type="GO" id="GO:0003700">
    <property type="term" value="F:DNA-binding transcription factor activity"/>
    <property type="evidence" value="ECO:0007669"/>
    <property type="project" value="TreeGrafter"/>
</dbReference>
<dbReference type="Gene3D" id="1.10.357.10">
    <property type="entry name" value="Tetracycline Repressor, domain 2"/>
    <property type="match status" value="1"/>
</dbReference>
<organism evidence="4 5">
    <name type="scientific">Marmoricola endophyticus</name>
    <dbReference type="NCBI Taxonomy" id="2040280"/>
    <lineage>
        <taxon>Bacteria</taxon>
        <taxon>Bacillati</taxon>
        <taxon>Actinomycetota</taxon>
        <taxon>Actinomycetes</taxon>
        <taxon>Propionibacteriales</taxon>
        <taxon>Nocardioidaceae</taxon>
        <taxon>Marmoricola</taxon>
    </lineage>
</organism>
<comment type="caution">
    <text evidence="4">The sequence shown here is derived from an EMBL/GenBank/DDBJ whole genome shotgun (WGS) entry which is preliminary data.</text>
</comment>
<dbReference type="PANTHER" id="PTHR30055:SF187">
    <property type="entry name" value="TRANSCRIPTIONAL REGULATORY PROTEIN"/>
    <property type="match status" value="1"/>
</dbReference>
<evidence type="ECO:0000256" key="2">
    <source>
        <dbReference type="PROSITE-ProRule" id="PRU00335"/>
    </source>
</evidence>
<gene>
    <name evidence="4" type="ORF">GCM10011519_18640</name>
</gene>
<feature type="domain" description="HTH tetR-type" evidence="3">
    <location>
        <begin position="1"/>
        <end position="61"/>
    </location>
</feature>
<evidence type="ECO:0000256" key="1">
    <source>
        <dbReference type="ARBA" id="ARBA00023125"/>
    </source>
</evidence>
<evidence type="ECO:0000259" key="3">
    <source>
        <dbReference type="PROSITE" id="PS50977"/>
    </source>
</evidence>
<dbReference type="InterPro" id="IPR001647">
    <property type="entry name" value="HTH_TetR"/>
</dbReference>
<keyword evidence="5" id="KW-1185">Reference proteome</keyword>
<dbReference type="PANTHER" id="PTHR30055">
    <property type="entry name" value="HTH-TYPE TRANSCRIPTIONAL REGULATOR RUTR"/>
    <property type="match status" value="1"/>
</dbReference>
<keyword evidence="1 2" id="KW-0238">DNA-binding</keyword>
<dbReference type="Pfam" id="PF00440">
    <property type="entry name" value="TetR_N"/>
    <property type="match status" value="1"/>
</dbReference>
<sequence>MTTRGRLVAGMADAIVEKGFPATTVADVVRHARTSRRTFYEHFASREDCYVALLADLNEQLIARISAAVDPAADVATQVRQAVQAWIDGSEEEPALTLTWIRDSAGHPSARDIQVRSQERFVTLVRQIASGPRFRAEHELPSVALTVILVGGLRELIATQVESGEPLADIVEVAVDAVLGLLATV</sequence>
<dbReference type="PROSITE" id="PS50977">
    <property type="entry name" value="HTH_TETR_2"/>
    <property type="match status" value="1"/>
</dbReference>
<evidence type="ECO:0000313" key="5">
    <source>
        <dbReference type="Proteomes" id="UP000649179"/>
    </source>
</evidence>
<dbReference type="RefSeq" id="WP_229660745.1">
    <property type="nucleotide sequence ID" value="NZ_BMKQ01000001.1"/>
</dbReference>
<dbReference type="Proteomes" id="UP000649179">
    <property type="component" value="Unassembled WGS sequence"/>
</dbReference>
<dbReference type="InterPro" id="IPR050109">
    <property type="entry name" value="HTH-type_TetR-like_transc_reg"/>
</dbReference>
<feature type="DNA-binding region" description="H-T-H motif" evidence="2">
    <location>
        <begin position="24"/>
        <end position="43"/>
    </location>
</feature>
<evidence type="ECO:0000313" key="4">
    <source>
        <dbReference type="EMBL" id="GGF45080.1"/>
    </source>
</evidence>